<evidence type="ECO:0000256" key="3">
    <source>
        <dbReference type="ARBA" id="ARBA00022801"/>
    </source>
</evidence>
<reference evidence="6 7" key="1">
    <citation type="journal article" date="2021" name="Hortic Res">
        <title>Chromosome-scale assembly of the Dendrobium chrysotoxum genome enhances the understanding of orchid evolution.</title>
        <authorList>
            <person name="Zhang Y."/>
            <person name="Zhang G.Q."/>
            <person name="Zhang D."/>
            <person name="Liu X.D."/>
            <person name="Xu X.Y."/>
            <person name="Sun W.H."/>
            <person name="Yu X."/>
            <person name="Zhu X."/>
            <person name="Wang Z.W."/>
            <person name="Zhao X."/>
            <person name="Zhong W.Y."/>
            <person name="Chen H."/>
            <person name="Yin W.L."/>
            <person name="Huang T."/>
            <person name="Niu S.C."/>
            <person name="Liu Z.J."/>
        </authorList>
    </citation>
    <scope>NUCLEOTIDE SEQUENCE [LARGE SCALE GENOMIC DNA]</scope>
    <source>
        <strain evidence="6">Lindl</strain>
    </source>
</reference>
<dbReference type="PANTHER" id="PTHR10353:SF29">
    <property type="entry name" value="BETA-GLUCOSIDASE 11"/>
    <property type="match status" value="1"/>
</dbReference>
<comment type="similarity">
    <text evidence="1">Belongs to the glycosyl hydrolase 1 family.</text>
</comment>
<dbReference type="EMBL" id="JAGFBR010000009">
    <property type="protein sequence ID" value="KAH0461449.1"/>
    <property type="molecule type" value="Genomic_DNA"/>
</dbReference>
<evidence type="ECO:0000256" key="1">
    <source>
        <dbReference type="ARBA" id="ARBA00010838"/>
    </source>
</evidence>
<comment type="caution">
    <text evidence="6">The sequence shown here is derived from an EMBL/GenBank/DDBJ whole genome shotgun (WGS) entry which is preliminary data.</text>
</comment>
<dbReference type="PANTHER" id="PTHR10353">
    <property type="entry name" value="GLYCOSYL HYDROLASE"/>
    <property type="match status" value="1"/>
</dbReference>
<sequence>MAASSLRQFVSLLLSIQLLIFSQKGFCTKYTREDFPSDFVFGAGTSAYQYEGAVAEDGRKPSVWDTFTHEGRAPDKSNGDVTADGYHKYKEDVKLMSDLGLEAYKFSISWPRLLPDGRGAINPKGLEYYNNLINEIVKQGIKLHVTLYHGDHPQSLQDEYGGWLNNRIVEDFKEYANVCFREFGDRVSHWTTFAEPNIMSMGGYDYGTFAPGRCSYPFGVNCNVGNSTTEPYIVVHNILLTHAQVVKLYKTTYQTNQGGWIGMNVYSLWYYPLSDSLADIEATQRVKDFLMGILEPLVFGDYPEIMKKNVGSRLPSFTQQQSELVKGSFDFIGLNHYTSSYVTDSPNNADLVLRDFSKDMFAKTRGFLNETSEGPPTHLLSDPLGLQNMLEYLKDKFANPAVYIEENGYGLGVIKTLHDTDRIKYLRDYIGSTLDAMRNGANVKGYFVWSLVDLFELLAGYKSSYGLYYVDFDDEKRKRLPKLSAHWYSNFIKNIEGVAYLHYEEDFKLRMSLIILLMQVAVVLAWENPSVHSDTILEYTRDDFPSGFVFGAGTSAFQYEGALAEDGRTPSIWDYTIYEGQDTEVTTPDIASDGYHKYKEDIELMSIAGLEGYRFSISWSRLLSSGRGAVNQKGLEYYNNVINELVKHGIQPHASLHHLDLPQVLQDEYGGWLSPRIIDDFKGFADVCFREFGDRVFHWTTMAEPNINAIASFDNGGFPPHRCSYPFGYSCREGNSTVEPYAAAHIMLLAHAAVVKLYRTRYQPIQKGKIGINLYAVWFSPLTNSIKDSIASKRAMDFTIGWFMSPLIFGDYPEIMRKNAGSRLPTFSETESQEVRSAFDFIGINYYFASFVVDNSDPPKTGLRDVNADMFVKFTGSKDEPPIDQFIPPSYIPNNPTGLLKMLKYLKDSYGNPPVYIQENGYGLGVKDVLNDTDRISFLSGYIGSTLEAIRNGSDVRGYSVWSFLDIFELLDGYRSSFGLYHVNFEDNERQRVPKLSAYWYSNFLKHGSVIKIEKTQGEEEYHAMQ</sequence>
<gene>
    <name evidence="6" type="ORF">IEQ34_009024</name>
</gene>
<dbReference type="Pfam" id="PF00232">
    <property type="entry name" value="Glyco_hydro_1"/>
    <property type="match status" value="2"/>
</dbReference>
<keyword evidence="2 5" id="KW-0732">Signal</keyword>
<dbReference type="InterPro" id="IPR017853">
    <property type="entry name" value="GH"/>
</dbReference>
<dbReference type="InterPro" id="IPR033132">
    <property type="entry name" value="GH_1_N_CS"/>
</dbReference>
<evidence type="ECO:0008006" key="8">
    <source>
        <dbReference type="Google" id="ProtNLM"/>
    </source>
</evidence>
<proteinExistence type="inferred from homology"/>
<accession>A0AAV7H151</accession>
<feature type="chain" id="PRO_5043350139" description="Beta-glucosidase" evidence="5">
    <location>
        <begin position="28"/>
        <end position="1026"/>
    </location>
</feature>
<feature type="signal peptide" evidence="5">
    <location>
        <begin position="1"/>
        <end position="27"/>
    </location>
</feature>
<evidence type="ECO:0000256" key="2">
    <source>
        <dbReference type="ARBA" id="ARBA00022729"/>
    </source>
</evidence>
<dbReference type="PROSITE" id="PS00653">
    <property type="entry name" value="GLYCOSYL_HYDROL_F1_2"/>
    <property type="match status" value="2"/>
</dbReference>
<keyword evidence="7" id="KW-1185">Reference proteome</keyword>
<evidence type="ECO:0000256" key="5">
    <source>
        <dbReference type="SAM" id="SignalP"/>
    </source>
</evidence>
<keyword evidence="3" id="KW-0378">Hydrolase</keyword>
<protein>
    <recommendedName>
        <fullName evidence="8">Beta-glucosidase</fullName>
    </recommendedName>
</protein>
<dbReference type="AlphaFoldDB" id="A0AAV7H151"/>
<dbReference type="GO" id="GO:0005975">
    <property type="term" value="P:carbohydrate metabolic process"/>
    <property type="evidence" value="ECO:0007669"/>
    <property type="project" value="InterPro"/>
</dbReference>
<dbReference type="FunFam" id="3.20.20.80:FF:000069">
    <property type="entry name" value="Beta-glucosidase 1"/>
    <property type="match status" value="2"/>
</dbReference>
<dbReference type="SUPFAM" id="SSF51445">
    <property type="entry name" value="(Trans)glycosidases"/>
    <property type="match status" value="2"/>
</dbReference>
<dbReference type="InterPro" id="IPR001360">
    <property type="entry name" value="Glyco_hydro_1"/>
</dbReference>
<evidence type="ECO:0000313" key="7">
    <source>
        <dbReference type="Proteomes" id="UP000775213"/>
    </source>
</evidence>
<dbReference type="Gene3D" id="3.20.20.80">
    <property type="entry name" value="Glycosidases"/>
    <property type="match status" value="2"/>
</dbReference>
<dbReference type="PRINTS" id="PR00131">
    <property type="entry name" value="GLHYDRLASE1"/>
</dbReference>
<dbReference type="Proteomes" id="UP000775213">
    <property type="component" value="Unassembled WGS sequence"/>
</dbReference>
<name>A0AAV7H151_DENCH</name>
<evidence type="ECO:0000313" key="6">
    <source>
        <dbReference type="EMBL" id="KAH0461449.1"/>
    </source>
</evidence>
<dbReference type="GO" id="GO:0008422">
    <property type="term" value="F:beta-glucosidase activity"/>
    <property type="evidence" value="ECO:0007669"/>
    <property type="project" value="UniProtKB-ARBA"/>
</dbReference>
<keyword evidence="4" id="KW-0325">Glycoprotein</keyword>
<organism evidence="6 7">
    <name type="scientific">Dendrobium chrysotoxum</name>
    <name type="common">Orchid</name>
    <dbReference type="NCBI Taxonomy" id="161865"/>
    <lineage>
        <taxon>Eukaryota</taxon>
        <taxon>Viridiplantae</taxon>
        <taxon>Streptophyta</taxon>
        <taxon>Embryophyta</taxon>
        <taxon>Tracheophyta</taxon>
        <taxon>Spermatophyta</taxon>
        <taxon>Magnoliopsida</taxon>
        <taxon>Liliopsida</taxon>
        <taxon>Asparagales</taxon>
        <taxon>Orchidaceae</taxon>
        <taxon>Epidendroideae</taxon>
        <taxon>Malaxideae</taxon>
        <taxon>Dendrobiinae</taxon>
        <taxon>Dendrobium</taxon>
    </lineage>
</organism>
<evidence type="ECO:0000256" key="4">
    <source>
        <dbReference type="ARBA" id="ARBA00023180"/>
    </source>
</evidence>